<dbReference type="STRING" id="1676925.ENSPKIP00000014127"/>
<dbReference type="InterPro" id="IPR050713">
    <property type="entry name" value="RTP_Phos/Ushers"/>
</dbReference>
<dbReference type="SUPFAM" id="SSF49265">
    <property type="entry name" value="Fibronectin type III"/>
    <property type="match status" value="1"/>
</dbReference>
<accession>A0A3B3R5S9</accession>
<evidence type="ECO:0000256" key="1">
    <source>
        <dbReference type="ARBA" id="ARBA00004479"/>
    </source>
</evidence>
<feature type="domain" description="Fibronectin type-III" evidence="2">
    <location>
        <begin position="1"/>
        <end position="99"/>
    </location>
</feature>
<evidence type="ECO:0000313" key="3">
    <source>
        <dbReference type="Ensembl" id="ENSPKIP00000014127.1"/>
    </source>
</evidence>
<dbReference type="InterPro" id="IPR003961">
    <property type="entry name" value="FN3_dom"/>
</dbReference>
<proteinExistence type="predicted"/>
<dbReference type="PANTHER" id="PTHR46957:SF6">
    <property type="entry name" value="PROTEIN-TYROSINE-PHOSPHATASE"/>
    <property type="match status" value="1"/>
</dbReference>
<dbReference type="GO" id="GO:0016020">
    <property type="term" value="C:membrane"/>
    <property type="evidence" value="ECO:0007669"/>
    <property type="project" value="UniProtKB-SubCell"/>
</dbReference>
<reference evidence="3" key="2">
    <citation type="submission" date="2025-09" db="UniProtKB">
        <authorList>
            <consortium name="Ensembl"/>
        </authorList>
    </citation>
    <scope>IDENTIFICATION</scope>
</reference>
<evidence type="ECO:0000259" key="2">
    <source>
        <dbReference type="PROSITE" id="PS50853"/>
    </source>
</evidence>
<dbReference type="FunFam" id="2.60.40.10:FF:000128">
    <property type="entry name" value="receptor-type tyrosine-protein phosphatase delta isoform X2"/>
    <property type="match status" value="1"/>
</dbReference>
<dbReference type="PROSITE" id="PS50853">
    <property type="entry name" value="FN3"/>
    <property type="match status" value="2"/>
</dbReference>
<dbReference type="AlphaFoldDB" id="A0A3B3R5S9"/>
<reference evidence="3" key="1">
    <citation type="submission" date="2025-08" db="UniProtKB">
        <authorList>
            <consortium name="Ensembl"/>
        </authorList>
    </citation>
    <scope>IDENTIFICATION</scope>
</reference>
<dbReference type="CDD" id="cd00063">
    <property type="entry name" value="FN3"/>
    <property type="match status" value="2"/>
</dbReference>
<keyword evidence="4" id="KW-1185">Reference proteome</keyword>
<dbReference type="Pfam" id="PF00041">
    <property type="entry name" value="fn3"/>
    <property type="match status" value="2"/>
</dbReference>
<evidence type="ECO:0000313" key="4">
    <source>
        <dbReference type="Proteomes" id="UP000261540"/>
    </source>
</evidence>
<dbReference type="Gene3D" id="2.60.40.10">
    <property type="entry name" value="Immunoglobulins"/>
    <property type="match status" value="2"/>
</dbReference>
<comment type="subcellular location">
    <subcellularLocation>
        <location evidence="1">Membrane</location>
        <topology evidence="1">Single-pass type I membrane protein</topology>
    </subcellularLocation>
</comment>
<sequence length="263" mass="28868">VRCSSPSSTSILVSWQPPPAESRNGIITKYTIQYAVAAGEDVAPRQTARAPPESSRFLLENLNKWTEYPTVDFPERENHYTINKIHRGAPYVFLLSAQNRVGFGAEAVREVATPEDRPASYPRSIRVESASATSALLSWQPLPLAERNGRIIKYGLQYKDINNPQSPTEFIVMAPQSSTTLDGLNPDTIYDVKVCAFTSKGSGPYSPSVQLRTQPLKQGRIPPHPCVPPLPSKDSKISAVLLGSSVFMTLLSRYGTIRAIPSV</sequence>
<dbReference type="PRINTS" id="PR00014">
    <property type="entry name" value="FNTYPEIII"/>
</dbReference>
<dbReference type="Ensembl" id="ENSPKIT00000038565.1">
    <property type="protein sequence ID" value="ENSPKIP00000014127.1"/>
    <property type="gene ID" value="ENSPKIG00000001316.1"/>
</dbReference>
<dbReference type="InterPro" id="IPR013783">
    <property type="entry name" value="Ig-like_fold"/>
</dbReference>
<protein>
    <recommendedName>
        <fullName evidence="2">Fibronectin type-III domain-containing protein</fullName>
    </recommendedName>
</protein>
<dbReference type="InterPro" id="IPR036116">
    <property type="entry name" value="FN3_sf"/>
</dbReference>
<dbReference type="PANTHER" id="PTHR46957">
    <property type="entry name" value="CYTOKINE RECEPTOR"/>
    <property type="match status" value="1"/>
</dbReference>
<name>A0A3B3R5S9_9TELE</name>
<organism evidence="3 4">
    <name type="scientific">Paramormyrops kingsleyae</name>
    <dbReference type="NCBI Taxonomy" id="1676925"/>
    <lineage>
        <taxon>Eukaryota</taxon>
        <taxon>Metazoa</taxon>
        <taxon>Chordata</taxon>
        <taxon>Craniata</taxon>
        <taxon>Vertebrata</taxon>
        <taxon>Euteleostomi</taxon>
        <taxon>Actinopterygii</taxon>
        <taxon>Neopterygii</taxon>
        <taxon>Teleostei</taxon>
        <taxon>Osteoglossocephala</taxon>
        <taxon>Osteoglossomorpha</taxon>
        <taxon>Osteoglossiformes</taxon>
        <taxon>Mormyridae</taxon>
        <taxon>Paramormyrops</taxon>
    </lineage>
</organism>
<dbReference type="SMART" id="SM00060">
    <property type="entry name" value="FN3"/>
    <property type="match status" value="2"/>
</dbReference>
<dbReference type="GeneTree" id="ENSGT00940000155060"/>
<dbReference type="Proteomes" id="UP000261540">
    <property type="component" value="Unplaced"/>
</dbReference>
<feature type="domain" description="Fibronectin type-III" evidence="2">
    <location>
        <begin position="121"/>
        <end position="216"/>
    </location>
</feature>